<dbReference type="GO" id="GO:0032259">
    <property type="term" value="P:methylation"/>
    <property type="evidence" value="ECO:0007669"/>
    <property type="project" value="UniProtKB-KW"/>
</dbReference>
<dbReference type="Gene3D" id="3.40.50.150">
    <property type="entry name" value="Vaccinia Virus protein VP39"/>
    <property type="match status" value="1"/>
</dbReference>
<accession>A0A1M6JTF6</accession>
<dbReference type="Proteomes" id="UP000184474">
    <property type="component" value="Unassembled WGS sequence"/>
</dbReference>
<dbReference type="Pfam" id="PF08241">
    <property type="entry name" value="Methyltransf_11"/>
    <property type="match status" value="1"/>
</dbReference>
<organism evidence="2 3">
    <name type="scientific">Reichenbachiella agariperforans</name>
    <dbReference type="NCBI Taxonomy" id="156994"/>
    <lineage>
        <taxon>Bacteria</taxon>
        <taxon>Pseudomonadati</taxon>
        <taxon>Bacteroidota</taxon>
        <taxon>Cytophagia</taxon>
        <taxon>Cytophagales</taxon>
        <taxon>Reichenbachiellaceae</taxon>
        <taxon>Reichenbachiella</taxon>
    </lineage>
</organism>
<dbReference type="SUPFAM" id="SSF53335">
    <property type="entry name" value="S-adenosyl-L-methionine-dependent methyltransferases"/>
    <property type="match status" value="1"/>
</dbReference>
<evidence type="ECO:0000259" key="1">
    <source>
        <dbReference type="Pfam" id="PF08241"/>
    </source>
</evidence>
<dbReference type="PANTHER" id="PTHR43861">
    <property type="entry name" value="TRANS-ACONITATE 2-METHYLTRANSFERASE-RELATED"/>
    <property type="match status" value="1"/>
</dbReference>
<sequence length="222" mass="25075">MSQESTPEELAEIERQLSCPQGENGIKMAAMMNETNAGMITTTIESLEITENNYVLEIGHGNCAHLSTILEQAHGLSYIGVEISETMHEEACRMHAALIESSDIAFECYDGAIIPLADHSVDRILTVNTLYFWGDPVGFLEELYRVLKPNGILSIGYAQKQFMDQLPFVADRFTLYDNHDVKTLVEQTDFEIIDILDHQERVKSKADEWVDRDFSVVRLTKA</sequence>
<dbReference type="InterPro" id="IPR029063">
    <property type="entry name" value="SAM-dependent_MTases_sf"/>
</dbReference>
<dbReference type="PANTHER" id="PTHR43861:SF1">
    <property type="entry name" value="TRANS-ACONITATE 2-METHYLTRANSFERASE"/>
    <property type="match status" value="1"/>
</dbReference>
<feature type="domain" description="Methyltransferase type 11" evidence="1">
    <location>
        <begin position="56"/>
        <end position="154"/>
    </location>
</feature>
<dbReference type="RefSeq" id="WP_073118790.1">
    <property type="nucleotide sequence ID" value="NZ_FRAA01000001.1"/>
</dbReference>
<evidence type="ECO:0000313" key="2">
    <source>
        <dbReference type="EMBL" id="SHJ49973.1"/>
    </source>
</evidence>
<dbReference type="STRING" id="156994.SAMN04488028_101315"/>
<reference evidence="3" key="1">
    <citation type="submission" date="2016-11" db="EMBL/GenBank/DDBJ databases">
        <authorList>
            <person name="Varghese N."/>
            <person name="Submissions S."/>
        </authorList>
    </citation>
    <scope>NUCLEOTIDE SEQUENCE [LARGE SCALE GENOMIC DNA]</scope>
    <source>
        <strain evidence="3">DSM 26134</strain>
    </source>
</reference>
<name>A0A1M6JTF6_REIAG</name>
<dbReference type="EMBL" id="FRAA01000001">
    <property type="protein sequence ID" value="SHJ49973.1"/>
    <property type="molecule type" value="Genomic_DNA"/>
</dbReference>
<dbReference type="GO" id="GO:0008757">
    <property type="term" value="F:S-adenosylmethionine-dependent methyltransferase activity"/>
    <property type="evidence" value="ECO:0007669"/>
    <property type="project" value="InterPro"/>
</dbReference>
<dbReference type="AlphaFoldDB" id="A0A1M6JTF6"/>
<dbReference type="CDD" id="cd02440">
    <property type="entry name" value="AdoMet_MTases"/>
    <property type="match status" value="1"/>
</dbReference>
<protein>
    <submittedName>
        <fullName evidence="2">Methyltransferase domain-containing protein</fullName>
    </submittedName>
</protein>
<keyword evidence="2" id="KW-0808">Transferase</keyword>
<dbReference type="InterPro" id="IPR013216">
    <property type="entry name" value="Methyltransf_11"/>
</dbReference>
<gene>
    <name evidence="2" type="ORF">SAMN04488028_101315</name>
</gene>
<evidence type="ECO:0000313" key="3">
    <source>
        <dbReference type="Proteomes" id="UP000184474"/>
    </source>
</evidence>
<proteinExistence type="predicted"/>
<keyword evidence="3" id="KW-1185">Reference proteome</keyword>
<keyword evidence="2" id="KW-0489">Methyltransferase</keyword>